<proteinExistence type="predicted"/>
<evidence type="ECO:0000256" key="1">
    <source>
        <dbReference type="SAM" id="SignalP"/>
    </source>
</evidence>
<dbReference type="Gramene" id="TKW30297">
    <property type="protein sequence ID" value="TKW30297"/>
    <property type="gene ID" value="SEVIR_2G026650v2"/>
</dbReference>
<keyword evidence="3" id="KW-1185">Reference proteome</keyword>
<name>A0A4U6VZ20_SETVI</name>
<reference evidence="2" key="1">
    <citation type="submission" date="2019-03" db="EMBL/GenBank/DDBJ databases">
        <title>WGS assembly of Setaria viridis.</title>
        <authorList>
            <person name="Huang P."/>
            <person name="Jenkins J."/>
            <person name="Grimwood J."/>
            <person name="Barry K."/>
            <person name="Healey A."/>
            <person name="Mamidi S."/>
            <person name="Sreedasyam A."/>
            <person name="Shu S."/>
            <person name="Feldman M."/>
            <person name="Wu J."/>
            <person name="Yu Y."/>
            <person name="Chen C."/>
            <person name="Johnson J."/>
            <person name="Rokhsar D."/>
            <person name="Baxter I."/>
            <person name="Schmutz J."/>
            <person name="Brutnell T."/>
            <person name="Kellogg E."/>
        </authorList>
    </citation>
    <scope>NUCLEOTIDE SEQUENCE [LARGE SCALE GENOMIC DNA]</scope>
</reference>
<dbReference type="Proteomes" id="UP000298652">
    <property type="component" value="Chromosome 2"/>
</dbReference>
<accession>A0A4U6VZ20</accession>
<feature type="chain" id="PRO_5020842649" evidence="1">
    <location>
        <begin position="20"/>
        <end position="39"/>
    </location>
</feature>
<evidence type="ECO:0000313" key="3">
    <source>
        <dbReference type="Proteomes" id="UP000298652"/>
    </source>
</evidence>
<feature type="signal peptide" evidence="1">
    <location>
        <begin position="1"/>
        <end position="19"/>
    </location>
</feature>
<dbReference type="AlphaFoldDB" id="A0A4U6VZ20"/>
<keyword evidence="1" id="KW-0732">Signal</keyword>
<evidence type="ECO:0000313" key="2">
    <source>
        <dbReference type="EMBL" id="TKW30297.1"/>
    </source>
</evidence>
<organism evidence="2 3">
    <name type="scientific">Setaria viridis</name>
    <name type="common">Green bristlegrass</name>
    <name type="synonym">Setaria italica subsp. viridis</name>
    <dbReference type="NCBI Taxonomy" id="4556"/>
    <lineage>
        <taxon>Eukaryota</taxon>
        <taxon>Viridiplantae</taxon>
        <taxon>Streptophyta</taxon>
        <taxon>Embryophyta</taxon>
        <taxon>Tracheophyta</taxon>
        <taxon>Spermatophyta</taxon>
        <taxon>Magnoliopsida</taxon>
        <taxon>Liliopsida</taxon>
        <taxon>Poales</taxon>
        <taxon>Poaceae</taxon>
        <taxon>PACMAD clade</taxon>
        <taxon>Panicoideae</taxon>
        <taxon>Panicodae</taxon>
        <taxon>Paniceae</taxon>
        <taxon>Cenchrinae</taxon>
        <taxon>Setaria</taxon>
    </lineage>
</organism>
<sequence length="39" mass="4273">MRSLYAPRLLFFLPPVASSGSPGVREWCGCERGLPLLPV</sequence>
<protein>
    <submittedName>
        <fullName evidence="2">Uncharacterized protein</fullName>
    </submittedName>
</protein>
<gene>
    <name evidence="2" type="ORF">SEVIR_2G026650v2</name>
</gene>
<dbReference type="EMBL" id="CM016553">
    <property type="protein sequence ID" value="TKW30297.1"/>
    <property type="molecule type" value="Genomic_DNA"/>
</dbReference>